<dbReference type="Gene3D" id="3.30.870.10">
    <property type="entry name" value="Endonuclease Chain A"/>
    <property type="match status" value="1"/>
</dbReference>
<dbReference type="PANTHER" id="PTHR10185:SF25">
    <property type="entry name" value="PLD PHOSPHODIESTERASE DOMAIN-CONTAINING PROTEIN"/>
    <property type="match status" value="1"/>
</dbReference>
<dbReference type="PANTHER" id="PTHR10185">
    <property type="entry name" value="PHOSPHOLIPASE D - RELATED"/>
    <property type="match status" value="1"/>
</dbReference>
<evidence type="ECO:0000313" key="3">
    <source>
        <dbReference type="Proteomes" id="UP000095283"/>
    </source>
</evidence>
<feature type="domain" description="PLD-like" evidence="2">
    <location>
        <begin position="155"/>
        <end position="298"/>
    </location>
</feature>
<evidence type="ECO:0000256" key="1">
    <source>
        <dbReference type="SAM" id="Phobius"/>
    </source>
</evidence>
<proteinExistence type="predicted"/>
<keyword evidence="1" id="KW-0472">Membrane</keyword>
<sequence length="409" mass="47538">MKETTQELAGTSAGFTYKESIKENQAVNSQKIGVSHISLYNLICIFITFIIPFIAIFFFSASVLKHNNEQYNNEQRCYKTCSIKIVESVPDNVTFCNATLPPSTFYAWRRLIEVSEKELYITAYKSSLQGKHVLGQLSHQFSREAIMLMELFYKIMDLKTIFEIYWKVPTGSYRTALDKKASYNMQRPLKIQIEGEESEIYLATSPKELNNIQRTWDLDAIVGEIDRARQFLNIHVMDYFPLFIYRKPRTHFPTIDDALRRAIVRGVRVRILAAALHYPQIGTRFLRSLQSLSEMNENTTVEVVSYYDIMAFTKLIYDDLGYKHSVFLSTYLPVVSENFQSSYDKCRKYCYQSREKNPQQIHGVRDSCDHSEYAHPLEDYFVHCVETFSADFCEGEKDPSLFASPQNVD</sequence>
<dbReference type="InterPro" id="IPR032803">
    <property type="entry name" value="PLDc_3"/>
</dbReference>
<keyword evidence="3" id="KW-1185">Reference proteome</keyword>
<evidence type="ECO:0000313" key="4">
    <source>
        <dbReference type="WBParaSite" id="Hba_10301"/>
    </source>
</evidence>
<organism evidence="3 4">
    <name type="scientific">Heterorhabditis bacteriophora</name>
    <name type="common">Entomopathogenic nematode worm</name>
    <dbReference type="NCBI Taxonomy" id="37862"/>
    <lineage>
        <taxon>Eukaryota</taxon>
        <taxon>Metazoa</taxon>
        <taxon>Ecdysozoa</taxon>
        <taxon>Nematoda</taxon>
        <taxon>Chromadorea</taxon>
        <taxon>Rhabditida</taxon>
        <taxon>Rhabditina</taxon>
        <taxon>Rhabditomorpha</taxon>
        <taxon>Strongyloidea</taxon>
        <taxon>Heterorhabditidae</taxon>
        <taxon>Heterorhabditis</taxon>
    </lineage>
</organism>
<keyword evidence="1" id="KW-1133">Transmembrane helix</keyword>
<name>A0A1I7WYP1_HETBA</name>
<dbReference type="AlphaFoldDB" id="A0A1I7WYP1"/>
<evidence type="ECO:0000259" key="2">
    <source>
        <dbReference type="Pfam" id="PF13918"/>
    </source>
</evidence>
<dbReference type="Proteomes" id="UP000095283">
    <property type="component" value="Unplaced"/>
</dbReference>
<dbReference type="WBParaSite" id="Hba_10301">
    <property type="protein sequence ID" value="Hba_10301"/>
    <property type="gene ID" value="Hba_10301"/>
</dbReference>
<accession>A0A1I7WYP1</accession>
<dbReference type="InterPro" id="IPR050874">
    <property type="entry name" value="Diverse_PLD-related"/>
</dbReference>
<reference evidence="4" key="1">
    <citation type="submission" date="2016-11" db="UniProtKB">
        <authorList>
            <consortium name="WormBaseParasite"/>
        </authorList>
    </citation>
    <scope>IDENTIFICATION</scope>
</reference>
<feature type="transmembrane region" description="Helical" evidence="1">
    <location>
        <begin position="39"/>
        <end position="64"/>
    </location>
</feature>
<dbReference type="SUPFAM" id="SSF56024">
    <property type="entry name" value="Phospholipase D/nuclease"/>
    <property type="match status" value="1"/>
</dbReference>
<keyword evidence="1" id="KW-0812">Transmembrane</keyword>
<protein>
    <submittedName>
        <fullName evidence="4">PLDc_3 domain-containing protein</fullName>
    </submittedName>
</protein>
<dbReference type="Pfam" id="PF13918">
    <property type="entry name" value="PLDc_3"/>
    <property type="match status" value="1"/>
</dbReference>